<evidence type="ECO:0000256" key="6">
    <source>
        <dbReference type="SAM" id="Phobius"/>
    </source>
</evidence>
<evidence type="ECO:0000256" key="2">
    <source>
        <dbReference type="ARBA" id="ARBA00022692"/>
    </source>
</evidence>
<evidence type="ECO:0000256" key="5">
    <source>
        <dbReference type="SAM" id="MobiDB-lite"/>
    </source>
</evidence>
<evidence type="ECO:0000256" key="4">
    <source>
        <dbReference type="ARBA" id="ARBA00023136"/>
    </source>
</evidence>
<evidence type="ECO:0000313" key="9">
    <source>
        <dbReference type="RefSeq" id="XP_013787644.1"/>
    </source>
</evidence>
<dbReference type="PANTHER" id="PTHR16521">
    <property type="entry name" value="TYPE-1 ANGIOTENSIN II RECEPTOR-ASSOCIATED PROTEIN"/>
    <property type="match status" value="1"/>
</dbReference>
<dbReference type="RefSeq" id="XP_022255910.1">
    <property type="nucleotide sequence ID" value="XM_022400202.1"/>
</dbReference>
<evidence type="ECO:0000256" key="3">
    <source>
        <dbReference type="ARBA" id="ARBA00022989"/>
    </source>
</evidence>
<dbReference type="Pfam" id="PF06396">
    <property type="entry name" value="AGTRAP"/>
    <property type="match status" value="1"/>
</dbReference>
<dbReference type="RefSeq" id="XP_022255906.1">
    <property type="nucleotide sequence ID" value="XM_022400198.1"/>
</dbReference>
<dbReference type="RefSeq" id="XP_022255913.1">
    <property type="nucleotide sequence ID" value="XM_022400205.1"/>
</dbReference>
<dbReference type="RefSeq" id="XP_022255908.1">
    <property type="nucleotide sequence ID" value="XM_022400200.1"/>
</dbReference>
<dbReference type="GeneID" id="106471583"/>
<proteinExistence type="predicted"/>
<evidence type="ECO:0000313" key="8">
    <source>
        <dbReference type="RefSeq" id="XP_013787643.1"/>
    </source>
</evidence>
<comment type="subcellular location">
    <subcellularLocation>
        <location evidence="1">Membrane</location>
        <topology evidence="1">Multi-pass membrane protein</topology>
    </subcellularLocation>
</comment>
<evidence type="ECO:0000313" key="7">
    <source>
        <dbReference type="Proteomes" id="UP000694941"/>
    </source>
</evidence>
<dbReference type="RefSeq" id="XP_013787644.1">
    <property type="nucleotide sequence ID" value="XM_013932190.2"/>
</dbReference>
<keyword evidence="4 6" id="KW-0472">Membrane</keyword>
<dbReference type="PANTHER" id="PTHR16521:SF3">
    <property type="entry name" value="TYPE-1 ANGIOTENSIN II RECEPTOR-ASSOCIATED PROTEIN"/>
    <property type="match status" value="1"/>
</dbReference>
<evidence type="ECO:0000313" key="14">
    <source>
        <dbReference type="RefSeq" id="XP_022255910.1"/>
    </source>
</evidence>
<reference evidence="8 9" key="1">
    <citation type="submission" date="2025-05" db="UniProtKB">
        <authorList>
            <consortium name="RefSeq"/>
        </authorList>
    </citation>
    <scope>IDENTIFICATION</scope>
    <source>
        <tissue evidence="8 9">Muscle</tissue>
    </source>
</reference>
<evidence type="ECO:0000313" key="10">
    <source>
        <dbReference type="RefSeq" id="XP_022255906.1"/>
    </source>
</evidence>
<dbReference type="RefSeq" id="XP_022255911.1">
    <property type="nucleotide sequence ID" value="XM_022400203.1"/>
</dbReference>
<evidence type="ECO:0000313" key="12">
    <source>
        <dbReference type="RefSeq" id="XP_022255908.1"/>
    </source>
</evidence>
<organism evidence="7 10">
    <name type="scientific">Limulus polyphemus</name>
    <name type="common">Atlantic horseshoe crab</name>
    <dbReference type="NCBI Taxonomy" id="6850"/>
    <lineage>
        <taxon>Eukaryota</taxon>
        <taxon>Metazoa</taxon>
        <taxon>Ecdysozoa</taxon>
        <taxon>Arthropoda</taxon>
        <taxon>Chelicerata</taxon>
        <taxon>Merostomata</taxon>
        <taxon>Xiphosura</taxon>
        <taxon>Limulidae</taxon>
        <taxon>Limulus</taxon>
    </lineage>
</organism>
<feature type="region of interest" description="Disordered" evidence="5">
    <location>
        <begin position="148"/>
        <end position="171"/>
    </location>
</feature>
<keyword evidence="7" id="KW-1185">Reference proteome</keyword>
<dbReference type="RefSeq" id="XP_013787643.1">
    <property type="nucleotide sequence ID" value="XM_013932189.2"/>
</dbReference>
<evidence type="ECO:0000313" key="13">
    <source>
        <dbReference type="RefSeq" id="XP_022255909.1"/>
    </source>
</evidence>
<keyword evidence="2 6" id="KW-0812">Transmembrane</keyword>
<evidence type="ECO:0000313" key="15">
    <source>
        <dbReference type="RefSeq" id="XP_022255911.1"/>
    </source>
</evidence>
<name>A0ABM1TJ50_LIMPO</name>
<dbReference type="RefSeq" id="XP_022255909.1">
    <property type="nucleotide sequence ID" value="XM_022400201.1"/>
</dbReference>
<gene>
    <name evidence="8 9 10 11 12 13 14 15 16" type="primary">LOC106471583</name>
</gene>
<feature type="transmembrane region" description="Helical" evidence="6">
    <location>
        <begin position="91"/>
        <end position="111"/>
    </location>
</feature>
<sequence length="171" mass="19375">MNIPNAPLKGVFFIHFILSMWALQSPWLPSSYLYYNSIFLVTLLWSLHWQDSDEPVFMALVIDAISILLDIITISIYYQNTHNDKVRGIKFSAGMCILNLILRVVSVFILLKVFQERGGHYDNLGIPGIATGSRGTYDNIDYTGQQSVPKTTIDTTHEHSPDAMLPSYHNP</sequence>
<dbReference type="Proteomes" id="UP000694941">
    <property type="component" value="Unplaced"/>
</dbReference>
<dbReference type="SMART" id="SM00805">
    <property type="entry name" value="AGTRAP"/>
    <property type="match status" value="1"/>
</dbReference>
<protein>
    <submittedName>
        <fullName evidence="8 9">Type-1 angiotensin II receptor-associated protein-like</fullName>
    </submittedName>
</protein>
<dbReference type="InterPro" id="IPR009436">
    <property type="entry name" value="AGTRAP"/>
</dbReference>
<evidence type="ECO:0000256" key="1">
    <source>
        <dbReference type="ARBA" id="ARBA00004141"/>
    </source>
</evidence>
<dbReference type="RefSeq" id="XP_022255907.1">
    <property type="nucleotide sequence ID" value="XM_022400199.1"/>
</dbReference>
<accession>A0ABM1TJ50</accession>
<evidence type="ECO:0000313" key="16">
    <source>
        <dbReference type="RefSeq" id="XP_022255913.1"/>
    </source>
</evidence>
<keyword evidence="3 6" id="KW-1133">Transmembrane helix</keyword>
<feature type="transmembrane region" description="Helical" evidence="6">
    <location>
        <begin position="56"/>
        <end position="79"/>
    </location>
</feature>
<evidence type="ECO:0000313" key="11">
    <source>
        <dbReference type="RefSeq" id="XP_022255907.1"/>
    </source>
</evidence>